<proteinExistence type="predicted"/>
<organism evidence="1 2">
    <name type="scientific">Linum tenue</name>
    <dbReference type="NCBI Taxonomy" id="586396"/>
    <lineage>
        <taxon>Eukaryota</taxon>
        <taxon>Viridiplantae</taxon>
        <taxon>Streptophyta</taxon>
        <taxon>Embryophyta</taxon>
        <taxon>Tracheophyta</taxon>
        <taxon>Spermatophyta</taxon>
        <taxon>Magnoliopsida</taxon>
        <taxon>eudicotyledons</taxon>
        <taxon>Gunneridae</taxon>
        <taxon>Pentapetalae</taxon>
        <taxon>rosids</taxon>
        <taxon>fabids</taxon>
        <taxon>Malpighiales</taxon>
        <taxon>Linaceae</taxon>
        <taxon>Linum</taxon>
    </lineage>
</organism>
<protein>
    <submittedName>
        <fullName evidence="1">Uncharacterized protein</fullName>
    </submittedName>
</protein>
<dbReference type="EMBL" id="CAMGYJ010000006">
    <property type="protein sequence ID" value="CAI0431056.1"/>
    <property type="molecule type" value="Genomic_DNA"/>
</dbReference>
<reference evidence="1" key="1">
    <citation type="submission" date="2022-08" db="EMBL/GenBank/DDBJ databases">
        <authorList>
            <person name="Gutierrez-Valencia J."/>
        </authorList>
    </citation>
    <scope>NUCLEOTIDE SEQUENCE</scope>
</reference>
<accession>A0AAV0LA25</accession>
<gene>
    <name evidence="1" type="ORF">LITE_LOCUS22892</name>
</gene>
<dbReference type="Proteomes" id="UP001154282">
    <property type="component" value="Unassembled WGS sequence"/>
</dbReference>
<dbReference type="AlphaFoldDB" id="A0AAV0LA25"/>
<sequence length="107" mass="11988">MVFQFNEKDHDGYIEGEDVEEASDEDGSVAELTEAFAHLEANNETWSVRMAHLGSRIDIAVETARQGQSSQQILKDLHEVGHRNVGFLGEDDGRYPFYALYQGPEAT</sequence>
<comment type="caution">
    <text evidence="1">The sequence shown here is derived from an EMBL/GenBank/DDBJ whole genome shotgun (WGS) entry which is preliminary data.</text>
</comment>
<evidence type="ECO:0000313" key="1">
    <source>
        <dbReference type="EMBL" id="CAI0431056.1"/>
    </source>
</evidence>
<evidence type="ECO:0000313" key="2">
    <source>
        <dbReference type="Proteomes" id="UP001154282"/>
    </source>
</evidence>
<name>A0AAV0LA25_9ROSI</name>
<keyword evidence="2" id="KW-1185">Reference proteome</keyword>